<name>A0A5J4IVX3_9FLAO</name>
<protein>
    <recommendedName>
        <fullName evidence="3">Cell envelope biogenesis protein OmpA</fullName>
    </recommendedName>
</protein>
<dbReference type="OrthoDB" id="5347798at2"/>
<sequence>MLQQEEEKLQLLRDLLLVDDREVASAVNEKLEEIASTIETQAKLSEKINPIIEARLKEFVTQIPASLGPVITQTLKTQIQFSKDEVVEALYPILGKMIKRYIANEIAKLSESINQKVNNTFSMASFKRKMKSKFSGVKESEIMLSELDAPKINEVFAIQKGSGILLGNYSLSSKVDKDMVSGMLTAIKSFVEDAFEGGAQNLESIEYELYSIHIQNFHTYYIAVVISGSYTRAFESDLENSLFKVSEKLSSKINTLSRSEVDSILESLFKSWQSN</sequence>
<evidence type="ECO:0000313" key="2">
    <source>
        <dbReference type="Proteomes" id="UP000326509"/>
    </source>
</evidence>
<organism evidence="1 2">
    <name type="scientific">Patiriisocius marinus</name>
    <dbReference type="NCBI Taxonomy" id="1397112"/>
    <lineage>
        <taxon>Bacteria</taxon>
        <taxon>Pseudomonadati</taxon>
        <taxon>Bacteroidota</taxon>
        <taxon>Flavobacteriia</taxon>
        <taxon>Flavobacteriales</taxon>
        <taxon>Flavobacteriaceae</taxon>
        <taxon>Patiriisocius</taxon>
    </lineage>
</organism>
<gene>
    <name evidence="1" type="ORF">ULMA_05600</name>
</gene>
<dbReference type="EMBL" id="BKCG01000001">
    <property type="protein sequence ID" value="GER58452.1"/>
    <property type="molecule type" value="Genomic_DNA"/>
</dbReference>
<proteinExistence type="predicted"/>
<dbReference type="RefSeq" id="WP_151672526.1">
    <property type="nucleotide sequence ID" value="NZ_BKCG01000001.1"/>
</dbReference>
<evidence type="ECO:0000313" key="1">
    <source>
        <dbReference type="EMBL" id="GER58452.1"/>
    </source>
</evidence>
<dbReference type="AlphaFoldDB" id="A0A5J4IVX3"/>
<reference evidence="1 2" key="1">
    <citation type="submission" date="2019-08" db="EMBL/GenBank/DDBJ databases">
        <title>Draft genome sequence of Ulvibacter marinus type strain NBRC 109484.</title>
        <authorList>
            <person name="Kawano K."/>
            <person name="Ushijima N."/>
            <person name="Kihara M."/>
            <person name="Itoh H."/>
        </authorList>
    </citation>
    <scope>NUCLEOTIDE SEQUENCE [LARGE SCALE GENOMIC DNA]</scope>
    <source>
        <strain evidence="1 2">NBRC 109484</strain>
    </source>
</reference>
<evidence type="ECO:0008006" key="3">
    <source>
        <dbReference type="Google" id="ProtNLM"/>
    </source>
</evidence>
<accession>A0A5J4IVX3</accession>
<keyword evidence="2" id="KW-1185">Reference proteome</keyword>
<dbReference type="Proteomes" id="UP000326509">
    <property type="component" value="Unassembled WGS sequence"/>
</dbReference>
<comment type="caution">
    <text evidence="1">The sequence shown here is derived from an EMBL/GenBank/DDBJ whole genome shotgun (WGS) entry which is preliminary data.</text>
</comment>